<dbReference type="InterPro" id="IPR004046">
    <property type="entry name" value="GST_C"/>
</dbReference>
<dbReference type="RefSeq" id="XP_047757496.1">
    <property type="nucleotide sequence ID" value="XM_047901870.1"/>
</dbReference>
<gene>
    <name evidence="5" type="ORF">CLAFUR5_02722</name>
</gene>
<proteinExistence type="inferred from homology"/>
<feature type="domain" description="GST C-terminal" evidence="4">
    <location>
        <begin position="105"/>
        <end position="242"/>
    </location>
</feature>
<dbReference type="EMBL" id="CP090164">
    <property type="protein sequence ID" value="UJO13130.1"/>
    <property type="molecule type" value="Genomic_DNA"/>
</dbReference>
<dbReference type="PROSITE" id="PS50404">
    <property type="entry name" value="GST_NTER"/>
    <property type="match status" value="1"/>
</dbReference>
<dbReference type="SFLD" id="SFLDG00358">
    <property type="entry name" value="Main_(cytGST)"/>
    <property type="match status" value="1"/>
</dbReference>
<dbReference type="AlphaFoldDB" id="A0A9Q8L901"/>
<feature type="domain" description="GST N-terminal" evidence="3">
    <location>
        <begin position="18"/>
        <end position="99"/>
    </location>
</feature>
<dbReference type="SUPFAM" id="SSF52833">
    <property type="entry name" value="Thioredoxin-like"/>
    <property type="match status" value="1"/>
</dbReference>
<dbReference type="Pfam" id="PF02798">
    <property type="entry name" value="GST_N"/>
    <property type="match status" value="1"/>
</dbReference>
<dbReference type="Pfam" id="PF00043">
    <property type="entry name" value="GST_C"/>
    <property type="match status" value="1"/>
</dbReference>
<evidence type="ECO:0000313" key="5">
    <source>
        <dbReference type="EMBL" id="UJO13130.1"/>
    </source>
</evidence>
<evidence type="ECO:0000256" key="1">
    <source>
        <dbReference type="ARBA" id="ARBA00007409"/>
    </source>
</evidence>
<dbReference type="PROSITE" id="PS50405">
    <property type="entry name" value="GST_CTER"/>
    <property type="match status" value="1"/>
</dbReference>
<dbReference type="InterPro" id="IPR010987">
    <property type="entry name" value="Glutathione-S-Trfase_C-like"/>
</dbReference>
<reference evidence="5" key="2">
    <citation type="journal article" date="2022" name="Microb. Genom.">
        <title>A chromosome-scale genome assembly of the tomato pathogen Cladosporium fulvum reveals a compartmentalized genome architecture and the presence of a dispensable chromosome.</title>
        <authorList>
            <person name="Zaccaron A.Z."/>
            <person name="Chen L.H."/>
            <person name="Samaras A."/>
            <person name="Stergiopoulos I."/>
        </authorList>
    </citation>
    <scope>NUCLEOTIDE SEQUENCE</scope>
    <source>
        <strain evidence="5">Race5_Kim</strain>
    </source>
</reference>
<name>A0A9Q8L901_PASFU</name>
<evidence type="ECO:0000256" key="2">
    <source>
        <dbReference type="RuleBase" id="RU003494"/>
    </source>
</evidence>
<organism evidence="5 6">
    <name type="scientific">Passalora fulva</name>
    <name type="common">Tomato leaf mold</name>
    <name type="synonym">Cladosporium fulvum</name>
    <dbReference type="NCBI Taxonomy" id="5499"/>
    <lineage>
        <taxon>Eukaryota</taxon>
        <taxon>Fungi</taxon>
        <taxon>Dikarya</taxon>
        <taxon>Ascomycota</taxon>
        <taxon>Pezizomycotina</taxon>
        <taxon>Dothideomycetes</taxon>
        <taxon>Dothideomycetidae</taxon>
        <taxon>Mycosphaerellales</taxon>
        <taxon>Mycosphaerellaceae</taxon>
        <taxon>Fulvia</taxon>
    </lineage>
</organism>
<dbReference type="OMA" id="ATQYAKH"/>
<dbReference type="SUPFAM" id="SSF47616">
    <property type="entry name" value="GST C-terminal domain-like"/>
    <property type="match status" value="1"/>
</dbReference>
<dbReference type="Gene3D" id="3.40.30.10">
    <property type="entry name" value="Glutaredoxin"/>
    <property type="match status" value="1"/>
</dbReference>
<dbReference type="CDD" id="cd03048">
    <property type="entry name" value="GST_N_Ure2p_like"/>
    <property type="match status" value="1"/>
</dbReference>
<reference evidence="5" key="1">
    <citation type="submission" date="2021-12" db="EMBL/GenBank/DDBJ databases">
        <authorList>
            <person name="Zaccaron A."/>
            <person name="Stergiopoulos I."/>
        </authorList>
    </citation>
    <scope>NUCLEOTIDE SEQUENCE</scope>
    <source>
        <strain evidence="5">Race5_Kim</strain>
    </source>
</reference>
<dbReference type="SFLD" id="SFLDS00019">
    <property type="entry name" value="Glutathione_Transferase_(cytos"/>
    <property type="match status" value="1"/>
</dbReference>
<dbReference type="PANTHER" id="PTHR44051:SF3">
    <property type="entry name" value="TRANSCRIPTIONAL REGULATOR URE2"/>
    <property type="match status" value="1"/>
</dbReference>
<dbReference type="InterPro" id="IPR004045">
    <property type="entry name" value="Glutathione_S-Trfase_N"/>
</dbReference>
<evidence type="ECO:0000259" key="3">
    <source>
        <dbReference type="PROSITE" id="PS50404"/>
    </source>
</evidence>
<dbReference type="OrthoDB" id="422574at2759"/>
<evidence type="ECO:0000313" key="6">
    <source>
        <dbReference type="Proteomes" id="UP000756132"/>
    </source>
</evidence>
<accession>A0A9Q8L901</accession>
<dbReference type="GeneID" id="71982600"/>
<dbReference type="Gene3D" id="1.20.1050.10">
    <property type="match status" value="1"/>
</dbReference>
<dbReference type="PANTHER" id="PTHR44051">
    <property type="entry name" value="GLUTATHIONE S-TRANSFERASE-RELATED"/>
    <property type="match status" value="1"/>
</dbReference>
<comment type="similarity">
    <text evidence="1 2">Belongs to the GST superfamily.</text>
</comment>
<keyword evidence="6" id="KW-1185">Reference proteome</keyword>
<dbReference type="InterPro" id="IPR036282">
    <property type="entry name" value="Glutathione-S-Trfase_C_sf"/>
</dbReference>
<dbReference type="KEGG" id="ffu:CLAFUR5_02722"/>
<sequence length="242" mass="28014">MDSIKQALDAVTDVKPEKPIKLYSHPGGPNPWKVAIILSELSIPYVNIIMDFSELKQAPFESQFPNGRVPAIEDPNTNLKLWESGAIIEYLLATYDTTNSLSYTTGPEKWNQKCWLHFQTSGQGPYFGQRAWFILYHPEKDLKSCLDRYGNEIRRVLGVIDSHLKQSGTEYLVGNKVSYADLAFVPWHWLLEYPPHIMGEEFVGEWKEKYPVCWAWYQKLQERPAVKKCRDERMEAIANSKK</sequence>
<dbReference type="InterPro" id="IPR036249">
    <property type="entry name" value="Thioredoxin-like_sf"/>
</dbReference>
<evidence type="ECO:0000259" key="4">
    <source>
        <dbReference type="PROSITE" id="PS50405"/>
    </source>
</evidence>
<dbReference type="Proteomes" id="UP000756132">
    <property type="component" value="Chromosome 2"/>
</dbReference>
<protein>
    <submittedName>
        <fullName evidence="5">Glutathione S-transferase-like protein OpS6</fullName>
    </submittedName>
</protein>
<dbReference type="InterPro" id="IPR040079">
    <property type="entry name" value="Glutathione_S-Trfase"/>
</dbReference>